<protein>
    <recommendedName>
        <fullName evidence="5">Bifunctional protein PyrR</fullName>
    </recommendedName>
    <domain>
        <recommendedName>
            <fullName evidence="5">Pyrimidine operon regulatory protein</fullName>
        </recommendedName>
    </domain>
    <domain>
        <recommendedName>
            <fullName evidence="5">Uracil phosphoribosyltransferase</fullName>
            <shortName evidence="5">UPRTase</shortName>
            <ecNumber evidence="5">2.4.2.9</ecNumber>
        </recommendedName>
    </domain>
</protein>
<comment type="subunit">
    <text evidence="5">Homodimer and homohexamer; in equilibrium.</text>
</comment>
<sequence>MAKEIVDAISMKRALMRMTYEIIERNKGTENLVLIGIKTRGLYLAQRIAKNLKNLEDVDVPVGAIDVSQYRDDLPESEKEKMIHSQQLDFDITDKNVVLVDDVLFTGRTIRAALDAIMDQGRPAKINLAVLTDRGHRELPIRPDFIGKNIPTAMDEEVKVSMTEVDDKDGIDIMNK</sequence>
<keyword evidence="4 5" id="KW-0804">Transcription</keyword>
<reference evidence="7 8" key="1">
    <citation type="journal article" date="2015" name="Genome Announc.">
        <title>Expanding the biotechnology potential of lactobacilli through comparative genomics of 213 strains and associated genera.</title>
        <authorList>
            <person name="Sun Z."/>
            <person name="Harris H.M."/>
            <person name="McCann A."/>
            <person name="Guo C."/>
            <person name="Argimon S."/>
            <person name="Zhang W."/>
            <person name="Yang X."/>
            <person name="Jeffery I.B."/>
            <person name="Cooney J.C."/>
            <person name="Kagawa T.F."/>
            <person name="Liu W."/>
            <person name="Song Y."/>
            <person name="Salvetti E."/>
            <person name="Wrobel A."/>
            <person name="Rasinkangas P."/>
            <person name="Parkhill J."/>
            <person name="Rea M.C."/>
            <person name="O'Sullivan O."/>
            <person name="Ritari J."/>
            <person name="Douillard F.P."/>
            <person name="Paul Ross R."/>
            <person name="Yang R."/>
            <person name="Briner A.E."/>
            <person name="Felis G.E."/>
            <person name="de Vos W.M."/>
            <person name="Barrangou R."/>
            <person name="Klaenhammer T.R."/>
            <person name="Caufield P.W."/>
            <person name="Cui Y."/>
            <person name="Zhang H."/>
            <person name="O'Toole P.W."/>
        </authorList>
    </citation>
    <scope>NUCLEOTIDE SEQUENCE [LARGE SCALE GENOMIC DNA]</scope>
    <source>
        <strain evidence="7 8">DSM 16761</strain>
    </source>
</reference>
<keyword evidence="3 5" id="KW-0805">Transcription regulation</keyword>
<dbReference type="PANTHER" id="PTHR11608:SF0">
    <property type="entry name" value="BIFUNCTIONAL PROTEIN PYRR"/>
    <property type="match status" value="1"/>
</dbReference>
<evidence type="ECO:0000256" key="4">
    <source>
        <dbReference type="ARBA" id="ARBA00023163"/>
    </source>
</evidence>
<evidence type="ECO:0000313" key="8">
    <source>
        <dbReference type="Proteomes" id="UP000051307"/>
    </source>
</evidence>
<dbReference type="OrthoDB" id="9802227at2"/>
<dbReference type="NCBIfam" id="NF003548">
    <property type="entry name" value="PRK05205.1-4"/>
    <property type="match status" value="1"/>
</dbReference>
<comment type="caution">
    <text evidence="7">The sequence shown here is derived from an EMBL/GenBank/DDBJ whole genome shotgun (WGS) entry which is preliminary data.</text>
</comment>
<dbReference type="InterPro" id="IPR000836">
    <property type="entry name" value="PRTase_dom"/>
</dbReference>
<comment type="function">
    <text evidence="5">Regulates transcriptional attenuation of the pyrimidine nucleotide (pyr) operon by binding in a uridine-dependent manner to specific sites on pyr mRNA. This disrupts an antiterminator hairpin in the RNA and favors formation of a downstream transcription terminator, leading to a reduced expression of downstream genes.</text>
</comment>
<comment type="similarity">
    <text evidence="1 5">Belongs to the purine/pyrimidine phosphoribosyltransferase family. PyrR subfamily.</text>
</comment>
<keyword evidence="5 7" id="KW-0328">Glycosyltransferase</keyword>
<dbReference type="PATRIC" id="fig|1423767.3.peg.26"/>
<dbReference type="EMBL" id="AZFU01000008">
    <property type="protein sequence ID" value="KRM05879.1"/>
    <property type="molecule type" value="Genomic_DNA"/>
</dbReference>
<evidence type="ECO:0000256" key="3">
    <source>
        <dbReference type="ARBA" id="ARBA00023015"/>
    </source>
</evidence>
<feature type="short sequence motif" description="PRPP-binding" evidence="5">
    <location>
        <begin position="97"/>
        <end position="109"/>
    </location>
</feature>
<dbReference type="Gene3D" id="3.40.50.2020">
    <property type="match status" value="1"/>
</dbReference>
<accession>A0A0R1VJZ8</accession>
<name>A0A0R1VJZ8_9LACO</name>
<feature type="domain" description="Phosphoribosyltransferase" evidence="6">
    <location>
        <begin position="3"/>
        <end position="154"/>
    </location>
</feature>
<dbReference type="GO" id="GO:0006353">
    <property type="term" value="P:DNA-templated transcription termination"/>
    <property type="evidence" value="ECO:0007669"/>
    <property type="project" value="UniProtKB-UniRule"/>
</dbReference>
<dbReference type="HAMAP" id="MF_01219">
    <property type="entry name" value="PyrR"/>
    <property type="match status" value="1"/>
</dbReference>
<dbReference type="InterPro" id="IPR050137">
    <property type="entry name" value="PyrR_bifunctional"/>
</dbReference>
<dbReference type="FunFam" id="3.40.50.2020:FF:000020">
    <property type="entry name" value="Bifunctional protein PyrR"/>
    <property type="match status" value="1"/>
</dbReference>
<evidence type="ECO:0000313" key="7">
    <source>
        <dbReference type="EMBL" id="KRM05879.1"/>
    </source>
</evidence>
<dbReference type="EC" id="2.4.2.9" evidence="5"/>
<dbReference type="SUPFAM" id="SSF53271">
    <property type="entry name" value="PRTase-like"/>
    <property type="match status" value="1"/>
</dbReference>
<comment type="catalytic activity">
    <reaction evidence="5">
        <text>UMP + diphosphate = 5-phospho-alpha-D-ribose 1-diphosphate + uracil</text>
        <dbReference type="Rhea" id="RHEA:13017"/>
        <dbReference type="ChEBI" id="CHEBI:17568"/>
        <dbReference type="ChEBI" id="CHEBI:33019"/>
        <dbReference type="ChEBI" id="CHEBI:57865"/>
        <dbReference type="ChEBI" id="CHEBI:58017"/>
        <dbReference type="EC" id="2.4.2.9"/>
    </reaction>
</comment>
<keyword evidence="5" id="KW-0694">RNA-binding</keyword>
<dbReference type="RefSeq" id="WP_025015514.1">
    <property type="nucleotide sequence ID" value="NZ_AZFU01000008.1"/>
</dbReference>
<keyword evidence="5 7" id="KW-0808">Transferase</keyword>
<comment type="function">
    <text evidence="5">Also displays a weak uracil phosphoribosyltransferase activity which is not physiologically significant.</text>
</comment>
<evidence type="ECO:0000256" key="1">
    <source>
        <dbReference type="ARBA" id="ARBA00005565"/>
    </source>
</evidence>
<dbReference type="InterPro" id="IPR023050">
    <property type="entry name" value="PyrR"/>
</dbReference>
<evidence type="ECO:0000256" key="2">
    <source>
        <dbReference type="ARBA" id="ARBA00022472"/>
    </source>
</evidence>
<dbReference type="eggNOG" id="COG2065">
    <property type="taxonomic scope" value="Bacteria"/>
</dbReference>
<evidence type="ECO:0000256" key="5">
    <source>
        <dbReference type="HAMAP-Rule" id="MF_01219"/>
    </source>
</evidence>
<dbReference type="NCBIfam" id="NF003549">
    <property type="entry name" value="PRK05205.1-5"/>
    <property type="match status" value="1"/>
</dbReference>
<dbReference type="Proteomes" id="UP000051307">
    <property type="component" value="Unassembled WGS sequence"/>
</dbReference>
<gene>
    <name evidence="5" type="primary">pyrR</name>
    <name evidence="7" type="ORF">FC59_GL000023</name>
</gene>
<dbReference type="Pfam" id="PF00156">
    <property type="entry name" value="Pribosyltran"/>
    <property type="match status" value="1"/>
</dbReference>
<dbReference type="CDD" id="cd06223">
    <property type="entry name" value="PRTases_typeI"/>
    <property type="match status" value="1"/>
</dbReference>
<evidence type="ECO:0000259" key="6">
    <source>
        <dbReference type="Pfam" id="PF00156"/>
    </source>
</evidence>
<dbReference type="PANTHER" id="PTHR11608">
    <property type="entry name" value="BIFUNCTIONAL PROTEIN PYRR"/>
    <property type="match status" value="1"/>
</dbReference>
<dbReference type="AlphaFoldDB" id="A0A0R1VJZ8"/>
<dbReference type="NCBIfam" id="NF003545">
    <property type="entry name" value="PRK05205.1-1"/>
    <property type="match status" value="1"/>
</dbReference>
<keyword evidence="2 5" id="KW-0806">Transcription termination</keyword>
<organism evidence="7 8">
    <name type="scientific">Lactobacillus kitasatonis DSM 16761 = JCM 1039</name>
    <dbReference type="NCBI Taxonomy" id="1423767"/>
    <lineage>
        <taxon>Bacteria</taxon>
        <taxon>Bacillati</taxon>
        <taxon>Bacillota</taxon>
        <taxon>Bacilli</taxon>
        <taxon>Lactobacillales</taxon>
        <taxon>Lactobacillaceae</taxon>
        <taxon>Lactobacillus</taxon>
    </lineage>
</organism>
<dbReference type="GO" id="GO:0003723">
    <property type="term" value="F:RNA binding"/>
    <property type="evidence" value="ECO:0007669"/>
    <property type="project" value="UniProtKB-UniRule"/>
</dbReference>
<dbReference type="InterPro" id="IPR029057">
    <property type="entry name" value="PRTase-like"/>
</dbReference>
<proteinExistence type="inferred from homology"/>
<dbReference type="GO" id="GO:0004845">
    <property type="term" value="F:uracil phosphoribosyltransferase activity"/>
    <property type="evidence" value="ECO:0007669"/>
    <property type="project" value="UniProtKB-UniRule"/>
</dbReference>